<evidence type="ECO:0000256" key="14">
    <source>
        <dbReference type="RuleBase" id="RU003431"/>
    </source>
</evidence>
<dbReference type="SMART" id="SM00044">
    <property type="entry name" value="CYCc"/>
    <property type="match status" value="1"/>
</dbReference>
<dbReference type="InterPro" id="IPR029787">
    <property type="entry name" value="Nucleotide_cyclase"/>
</dbReference>
<dbReference type="Ensembl" id="ENSGALT00010005222.1">
    <property type="protein sequence ID" value="ENSGALP00010003080.1"/>
    <property type="gene ID" value="ENSGALG00010002298.1"/>
</dbReference>
<dbReference type="GO" id="GO:0010753">
    <property type="term" value="P:positive regulation of cGMP-mediated signaling"/>
    <property type="evidence" value="ECO:0007669"/>
    <property type="project" value="Ensembl"/>
</dbReference>
<dbReference type="InterPro" id="IPR001828">
    <property type="entry name" value="ANF_lig-bd_rcpt"/>
</dbReference>
<dbReference type="PROSITE" id="PS50011">
    <property type="entry name" value="PROTEIN_KINASE_DOM"/>
    <property type="match status" value="1"/>
</dbReference>
<evidence type="ECO:0000256" key="9">
    <source>
        <dbReference type="ARBA" id="ARBA00023157"/>
    </source>
</evidence>
<dbReference type="InterPro" id="IPR001054">
    <property type="entry name" value="A/G_cyclase"/>
</dbReference>
<evidence type="ECO:0000256" key="15">
    <source>
        <dbReference type="SAM" id="Coils"/>
    </source>
</evidence>
<dbReference type="Proteomes" id="UP000000539">
    <property type="component" value="Chromosome 1"/>
</dbReference>
<dbReference type="InterPro" id="IPR028082">
    <property type="entry name" value="Peripla_BP_I"/>
</dbReference>
<evidence type="ECO:0000256" key="5">
    <source>
        <dbReference type="ARBA" id="ARBA00022729"/>
    </source>
</evidence>
<dbReference type="SUPFAM" id="SSF56112">
    <property type="entry name" value="Protein kinase-like (PK-like)"/>
    <property type="match status" value="1"/>
</dbReference>
<evidence type="ECO:0000256" key="4">
    <source>
        <dbReference type="ARBA" id="ARBA00022692"/>
    </source>
</evidence>
<keyword evidence="20" id="KW-1185">Reference proteome</keyword>
<evidence type="ECO:0000256" key="13">
    <source>
        <dbReference type="RuleBase" id="RU000405"/>
    </source>
</evidence>
<dbReference type="SUPFAM" id="SSF53822">
    <property type="entry name" value="Periplasmic binding protein-like I"/>
    <property type="match status" value="1"/>
</dbReference>
<dbReference type="OrthoDB" id="1890790at2759"/>
<evidence type="ECO:0000256" key="8">
    <source>
        <dbReference type="ARBA" id="ARBA00023136"/>
    </source>
</evidence>
<dbReference type="InterPro" id="IPR011009">
    <property type="entry name" value="Kinase-like_dom_sf"/>
</dbReference>
<dbReference type="Gene3D" id="1.10.510.10">
    <property type="entry name" value="Transferase(Phosphotransferase) domain 1"/>
    <property type="match status" value="1"/>
</dbReference>
<comment type="subcellular location">
    <subcellularLocation>
        <location evidence="2">Photoreceptor outer segment membrane</location>
        <topology evidence="2">Single-pass type I membrane protein</topology>
    </subcellularLocation>
</comment>
<comment type="similarity">
    <text evidence="13">Belongs to the adenylyl cyclase class-4/guanylyl cyclase family.</text>
</comment>
<reference evidence="19" key="1">
    <citation type="submission" date="2020-11" db="EMBL/GenBank/DDBJ databases">
        <title>Gallus gallus (Chicken) genome, bGalGal1, GRCg7b, maternal haplotype autosomes + Z &amp; W.</title>
        <authorList>
            <person name="Warren W."/>
            <person name="Formenti G."/>
            <person name="Fedrigo O."/>
            <person name="Haase B."/>
            <person name="Mountcastle J."/>
            <person name="Balacco J."/>
            <person name="Tracey A."/>
            <person name="Schneider V."/>
            <person name="Okimoto R."/>
            <person name="Cheng H."/>
            <person name="Hawken R."/>
            <person name="Howe K."/>
            <person name="Jarvis E.D."/>
        </authorList>
    </citation>
    <scope>NUCLEOTIDE SEQUENCE [LARGE SCALE GENOMIC DNA]</scope>
    <source>
        <strain evidence="19">Broiler</strain>
    </source>
</reference>
<evidence type="ECO:0000256" key="10">
    <source>
        <dbReference type="ARBA" id="ARBA00023239"/>
    </source>
</evidence>
<feature type="transmembrane region" description="Helical" evidence="16">
    <location>
        <begin position="665"/>
        <end position="684"/>
    </location>
</feature>
<dbReference type="GO" id="GO:0008355">
    <property type="term" value="P:olfactory learning"/>
    <property type="evidence" value="ECO:0007669"/>
    <property type="project" value="Ensembl"/>
</dbReference>
<evidence type="ECO:0000256" key="16">
    <source>
        <dbReference type="SAM" id="Phobius"/>
    </source>
</evidence>
<dbReference type="GO" id="GO:0003031">
    <property type="term" value="P:detection of carbon dioxide"/>
    <property type="evidence" value="ECO:0007669"/>
    <property type="project" value="Ensembl"/>
</dbReference>
<dbReference type="GO" id="GO:0007168">
    <property type="term" value="P:receptor guanylyl cyclase signaling pathway"/>
    <property type="evidence" value="ECO:0000318"/>
    <property type="project" value="GO_Central"/>
</dbReference>
<keyword evidence="10 13" id="KW-0456">Lyase</keyword>
<proteinExistence type="inferred from homology"/>
<evidence type="ECO:0000256" key="2">
    <source>
        <dbReference type="ARBA" id="ARBA00004451"/>
    </source>
</evidence>
<dbReference type="AlphaFoldDB" id="A0A8V0XFC8"/>
<keyword evidence="4 16" id="KW-0812">Transmembrane</keyword>
<feature type="domain" description="Guanylate cyclase" evidence="18">
    <location>
        <begin position="943"/>
        <end position="1073"/>
    </location>
</feature>
<comment type="catalytic activity">
    <reaction evidence="1 14">
        <text>GTP = 3',5'-cyclic GMP + diphosphate</text>
        <dbReference type="Rhea" id="RHEA:13665"/>
        <dbReference type="ChEBI" id="CHEBI:33019"/>
        <dbReference type="ChEBI" id="CHEBI:37565"/>
        <dbReference type="ChEBI" id="CHEBI:57746"/>
        <dbReference type="EC" id="4.6.1.2"/>
    </reaction>
</comment>
<accession>A0A8V0XFC8</accession>
<dbReference type="PANTHER" id="PTHR11920:SF477">
    <property type="entry name" value="GUANYLATE CYCLASE D"/>
    <property type="match status" value="1"/>
</dbReference>
<dbReference type="Gene3D" id="3.40.50.2300">
    <property type="match status" value="2"/>
</dbReference>
<dbReference type="GO" id="GO:0004672">
    <property type="term" value="F:protein kinase activity"/>
    <property type="evidence" value="ECO:0007669"/>
    <property type="project" value="InterPro"/>
</dbReference>
<dbReference type="CDD" id="cd06371">
    <property type="entry name" value="PBP1_sensory_GC_DEF-like"/>
    <property type="match status" value="1"/>
</dbReference>
<sequence length="1183" mass="133276">MGSFQPPQLQARREPNTIIPKPRHALMSLCFGEGKLQIWYCTAWLPEELSLSLPTCKAMPFLLPCSNSLLWGLPQHTELHHINNRNPMKTFFHSVWWVLLGITILTSPAHCFVFKIGLLGPWNCDPFFSKAFPHAAARLAVERISKDPSIDLGQRLDYVVLQEECETSRALVRFNDLGKTSSAFIGPLNPGFCEEATYLVENWNKAIFSWMCVNYKLDSTTHHPAFARTLPSPTRVLFTIMKYFQLAHVGIIASNQAVWMDTSNKLASALRSQGLPVGIVTSMGKGEKGIEDTWNKIKEVSGIKIILLCMHSVLIGGEEQAALLKKAQEMGLTDGRYVFIPYDTLLYSLPYPNNSFYVLDNDRKLQEAYDAVLTITLDSGNWTFYDAFREAKENGEIASELEDTQVSPLFGTIYDAIYFMALAMNSARRNGAWVSGANITEHTRNISFHGFSHWVETDSCGKWLCNYVVLDTDGHGSQLFPTHLLDMSSESVKPLGHNIHFPSGAPPKEDCSCWFDPDVLCSGGIEPTIMMLGAMLVFALVLCAVGLAYLIRHSILNSQLFRGPNKIILTLEDLIFINPELHKKRLTLDSLTDANSVAAETRSQKSTIHSGSLKSTAATHETSNVALYEGDWVWLKKFETGAVHHLRQSSTSILRKMKDLRHENVNLFLGFFSDCGIFAIVTEYCSRGSLEDLLRNEDMKLDWMFKSSLLMDLIKGIRYLHHRDFAHGRLKSRNCVVDGRFVLKITDYGYNELLEAQKCPYVQPPPEELLWTAPELLRDPDMRRKGTFKGDIYSFAIILQEVVVRGPPYCTSDLSAEEIIKKVKKPPPLCRPNIAPEMAPLVCIQVMKQCWVEAPERRPTFEEVFHKFKTINKGKKTNIIDSMLRMLEQYSSNLEDLIRERTEELEIEKQKTEKLLSQMLPPSVAEALKTGGTVEPEYFDQVTIYFSDIVGFTTISALSEPIEVVDLLNDLYTLFDAVIGNHDVYKVETIGDAYMVASGLPKRNGNKHAAEIANMSLDILSSVGTFKMRHMPDIPLRIRIGLHTGPCVAGVVGLTMPRYCLFGDTVNTASRMESTGLPYRIHVSQSTVDTLRSLNEGYEIVPRGKTELKGKGVEDTYWLVGKRGFLKPLPKPPEIKPGHNWPGMLTRKLKFVLRNTKRTLTKTAFKEVGSIKEAEISIEEEEI</sequence>
<dbReference type="SUPFAM" id="SSF55073">
    <property type="entry name" value="Nucleotide cyclase"/>
    <property type="match status" value="1"/>
</dbReference>
<dbReference type="PROSITE" id="PS50125">
    <property type="entry name" value="GUANYLATE_CYCLASE_2"/>
    <property type="match status" value="1"/>
</dbReference>
<dbReference type="InterPro" id="IPR001245">
    <property type="entry name" value="Ser-Thr/Tyr_kinase_cat_dom"/>
</dbReference>
<keyword evidence="7 16" id="KW-1133">Transmembrane helix</keyword>
<protein>
    <recommendedName>
        <fullName evidence="3 14">Guanylate cyclase</fullName>
        <ecNumber evidence="3 14">4.6.1.2</ecNumber>
    </recommendedName>
</protein>
<feature type="transmembrane region" description="Helical" evidence="16">
    <location>
        <begin position="529"/>
        <end position="551"/>
    </location>
</feature>
<evidence type="ECO:0000259" key="18">
    <source>
        <dbReference type="PROSITE" id="PS50125"/>
    </source>
</evidence>
<dbReference type="Pfam" id="PF01094">
    <property type="entry name" value="ANF_receptor"/>
    <property type="match status" value="1"/>
</dbReference>
<dbReference type="InterPro" id="IPR000719">
    <property type="entry name" value="Prot_kinase_dom"/>
</dbReference>
<dbReference type="GO" id="GO:0035556">
    <property type="term" value="P:intracellular signal transduction"/>
    <property type="evidence" value="ECO:0007669"/>
    <property type="project" value="InterPro"/>
</dbReference>
<evidence type="ECO:0000256" key="3">
    <source>
        <dbReference type="ARBA" id="ARBA00012202"/>
    </source>
</evidence>
<dbReference type="GO" id="GO:0004383">
    <property type="term" value="F:guanylate cyclase activity"/>
    <property type="evidence" value="ECO:0000318"/>
    <property type="project" value="GO_Central"/>
</dbReference>
<dbReference type="Gene3D" id="3.30.70.1230">
    <property type="entry name" value="Nucleotide cyclase"/>
    <property type="match status" value="1"/>
</dbReference>
<dbReference type="FunFam" id="1.10.510.10:FF:000404">
    <property type="entry name" value="Guanylate cyclase"/>
    <property type="match status" value="1"/>
</dbReference>
<feature type="domain" description="Protein kinase" evidence="17">
    <location>
        <begin position="602"/>
        <end position="869"/>
    </location>
</feature>
<reference evidence="19" key="3">
    <citation type="submission" date="2025-09" db="UniProtKB">
        <authorList>
            <consortium name="Ensembl"/>
        </authorList>
    </citation>
    <scope>IDENTIFICATION</scope>
    <source>
        <strain evidence="19">broiler</strain>
    </source>
</reference>
<dbReference type="Gene3D" id="6.10.250.780">
    <property type="match status" value="1"/>
</dbReference>
<dbReference type="PROSITE" id="PS00452">
    <property type="entry name" value="GUANYLATE_CYCLASE_1"/>
    <property type="match status" value="1"/>
</dbReference>
<keyword evidence="11" id="KW-0966">Cell projection</keyword>
<evidence type="ECO:0000256" key="1">
    <source>
        <dbReference type="ARBA" id="ARBA00001436"/>
    </source>
</evidence>
<dbReference type="FunFam" id="3.40.50.2300:FF:000114">
    <property type="entry name" value="Guanylate cyclase"/>
    <property type="match status" value="1"/>
</dbReference>
<evidence type="ECO:0000313" key="19">
    <source>
        <dbReference type="Ensembl" id="ENSGALP00010003080.1"/>
    </source>
</evidence>
<dbReference type="FunCoup" id="A0A8V0XFC8">
    <property type="interactions" value="1"/>
</dbReference>
<evidence type="ECO:0000256" key="12">
    <source>
        <dbReference type="ARBA" id="ARBA00023293"/>
    </source>
</evidence>
<feature type="coiled-coil region" evidence="15">
    <location>
        <begin position="880"/>
        <end position="907"/>
    </location>
</feature>
<dbReference type="Pfam" id="PF07714">
    <property type="entry name" value="PK_Tyr_Ser-Thr"/>
    <property type="match status" value="1"/>
</dbReference>
<keyword evidence="12 14" id="KW-0141">cGMP biosynthesis</keyword>
<dbReference type="EC" id="4.6.1.2" evidence="3 14"/>
<dbReference type="PRINTS" id="PR00109">
    <property type="entry name" value="TYRKINASE"/>
</dbReference>
<dbReference type="GO" id="GO:0005549">
    <property type="term" value="F:odorant binding"/>
    <property type="evidence" value="ECO:0007669"/>
    <property type="project" value="Ensembl"/>
</dbReference>
<dbReference type="CDD" id="cd07302">
    <property type="entry name" value="CHD"/>
    <property type="match status" value="1"/>
</dbReference>
<keyword evidence="5" id="KW-0732">Signal</keyword>
<name>A0A8V0XFC8_CHICK</name>
<evidence type="ECO:0000256" key="6">
    <source>
        <dbReference type="ARBA" id="ARBA00022741"/>
    </source>
</evidence>
<dbReference type="GO" id="GO:0006182">
    <property type="term" value="P:cGMP biosynthetic process"/>
    <property type="evidence" value="ECO:0000318"/>
    <property type="project" value="GO_Central"/>
</dbReference>
<keyword evidence="8 16" id="KW-0472">Membrane</keyword>
<keyword evidence="9" id="KW-1015">Disulfide bond</keyword>
<dbReference type="InterPro" id="IPR050401">
    <property type="entry name" value="Cyclic_nucleotide_synthase"/>
</dbReference>
<evidence type="ECO:0000256" key="11">
    <source>
        <dbReference type="ARBA" id="ARBA00023273"/>
    </source>
</evidence>
<evidence type="ECO:0000256" key="7">
    <source>
        <dbReference type="ARBA" id="ARBA00022989"/>
    </source>
</evidence>
<dbReference type="Pfam" id="PF07701">
    <property type="entry name" value="HNOBA"/>
    <property type="match status" value="1"/>
</dbReference>
<dbReference type="GO" id="GO:0005524">
    <property type="term" value="F:ATP binding"/>
    <property type="evidence" value="ECO:0007669"/>
    <property type="project" value="InterPro"/>
</dbReference>
<organism evidence="19 20">
    <name type="scientific">Gallus gallus</name>
    <name type="common">Chicken</name>
    <dbReference type="NCBI Taxonomy" id="9031"/>
    <lineage>
        <taxon>Eukaryota</taxon>
        <taxon>Metazoa</taxon>
        <taxon>Chordata</taxon>
        <taxon>Craniata</taxon>
        <taxon>Vertebrata</taxon>
        <taxon>Euteleostomi</taxon>
        <taxon>Archelosauria</taxon>
        <taxon>Archosauria</taxon>
        <taxon>Dinosauria</taxon>
        <taxon>Saurischia</taxon>
        <taxon>Theropoda</taxon>
        <taxon>Coelurosauria</taxon>
        <taxon>Aves</taxon>
        <taxon>Neognathae</taxon>
        <taxon>Galloanserae</taxon>
        <taxon>Galliformes</taxon>
        <taxon>Phasianidae</taxon>
        <taxon>Phasianinae</taxon>
        <taxon>Gallus</taxon>
    </lineage>
</organism>
<dbReference type="GO" id="GO:0005886">
    <property type="term" value="C:plasma membrane"/>
    <property type="evidence" value="ECO:0000318"/>
    <property type="project" value="GO_Central"/>
</dbReference>
<reference evidence="19" key="2">
    <citation type="submission" date="2025-08" db="UniProtKB">
        <authorList>
            <consortium name="Ensembl"/>
        </authorList>
    </citation>
    <scope>IDENTIFICATION</scope>
    <source>
        <strain evidence="19">broiler</strain>
    </source>
</reference>
<dbReference type="InterPro" id="IPR011645">
    <property type="entry name" value="HNOB_dom_associated"/>
</dbReference>
<gene>
    <name evidence="19" type="primary">GUCY2D</name>
</gene>
<dbReference type="GeneTree" id="ENSGT00940000162702"/>
<dbReference type="FunFam" id="3.30.70.1230:FF:000013">
    <property type="entry name" value="Guanylate cyclase"/>
    <property type="match status" value="1"/>
</dbReference>
<dbReference type="PANTHER" id="PTHR11920">
    <property type="entry name" value="GUANYLYL CYCLASE"/>
    <property type="match status" value="1"/>
</dbReference>
<dbReference type="GO" id="GO:0004984">
    <property type="term" value="F:olfactory receptor activity"/>
    <property type="evidence" value="ECO:0007669"/>
    <property type="project" value="Ensembl"/>
</dbReference>
<keyword evidence="6" id="KW-0547">Nucleotide-binding</keyword>
<keyword evidence="15" id="KW-0175">Coiled coil</keyword>
<evidence type="ECO:0000313" key="20">
    <source>
        <dbReference type="Proteomes" id="UP000000539"/>
    </source>
</evidence>
<dbReference type="GO" id="GO:0001653">
    <property type="term" value="F:peptide receptor activity"/>
    <property type="evidence" value="ECO:0000318"/>
    <property type="project" value="GO_Central"/>
</dbReference>
<dbReference type="InterPro" id="IPR018297">
    <property type="entry name" value="A/G_cyclase_CS"/>
</dbReference>
<dbReference type="CDD" id="cd14043">
    <property type="entry name" value="PK_GC-2D"/>
    <property type="match status" value="1"/>
</dbReference>
<evidence type="ECO:0000259" key="17">
    <source>
        <dbReference type="PROSITE" id="PS50011"/>
    </source>
</evidence>
<dbReference type="Pfam" id="PF00211">
    <property type="entry name" value="Guanylate_cyc"/>
    <property type="match status" value="1"/>
</dbReference>